<name>A0A238YCM5_9FLAO</name>
<dbReference type="Gene3D" id="1.10.10.10">
    <property type="entry name" value="Winged helix-like DNA-binding domain superfamily/Winged helix DNA-binding domain"/>
    <property type="match status" value="2"/>
</dbReference>
<dbReference type="InterPro" id="IPR010896">
    <property type="entry name" value="NUMOD1"/>
</dbReference>
<dbReference type="GO" id="GO:0004519">
    <property type="term" value="F:endonuclease activity"/>
    <property type="evidence" value="ECO:0007669"/>
    <property type="project" value="UniProtKB-KW"/>
</dbReference>
<evidence type="ECO:0000259" key="1">
    <source>
        <dbReference type="PROSITE" id="PS50164"/>
    </source>
</evidence>
<dbReference type="InterPro" id="IPR000305">
    <property type="entry name" value="GIY-YIG_endonuc"/>
</dbReference>
<dbReference type="Pfam" id="PF07453">
    <property type="entry name" value="NUMOD1"/>
    <property type="match status" value="2"/>
</dbReference>
<evidence type="ECO:0000313" key="2">
    <source>
        <dbReference type="EMBL" id="SNR68722.1"/>
    </source>
</evidence>
<dbReference type="InterPro" id="IPR003647">
    <property type="entry name" value="Intron_nuc_1_rpt"/>
</dbReference>
<gene>
    <name evidence="2" type="ORF">SAMN06265371_108220</name>
</gene>
<dbReference type="SUPFAM" id="SSF82771">
    <property type="entry name" value="GIY-YIG endonuclease"/>
    <property type="match status" value="1"/>
</dbReference>
<keyword evidence="2" id="KW-0255">Endonuclease</keyword>
<dbReference type="AlphaFoldDB" id="A0A238YCM5"/>
<dbReference type="CDD" id="cd10443">
    <property type="entry name" value="GIY-YIG_HE_Tlr8p_PBC-V_like"/>
    <property type="match status" value="1"/>
</dbReference>
<dbReference type="SMART" id="SM00497">
    <property type="entry name" value="IENR1"/>
    <property type="match status" value="2"/>
</dbReference>
<dbReference type="SUPFAM" id="SSF64496">
    <property type="entry name" value="DNA-binding domain of intron-encoded endonucleases"/>
    <property type="match status" value="1"/>
</dbReference>
<dbReference type="OrthoDB" id="1200681at2"/>
<dbReference type="InterPro" id="IPR035901">
    <property type="entry name" value="GIY-YIG_endonuc_sf"/>
</dbReference>
<organism evidence="2 3">
    <name type="scientific">Lutibacter agarilyticus</name>
    <dbReference type="NCBI Taxonomy" id="1109740"/>
    <lineage>
        <taxon>Bacteria</taxon>
        <taxon>Pseudomonadati</taxon>
        <taxon>Bacteroidota</taxon>
        <taxon>Flavobacteriia</taxon>
        <taxon>Flavobacteriales</taxon>
        <taxon>Flavobacteriaceae</taxon>
        <taxon>Lutibacter</taxon>
    </lineage>
</organism>
<dbReference type="InterPro" id="IPR006350">
    <property type="entry name" value="Intron_endoG1"/>
</dbReference>
<proteinExistence type="predicted"/>
<dbReference type="EMBL" id="FZNT01000008">
    <property type="protein sequence ID" value="SNR68722.1"/>
    <property type="molecule type" value="Genomic_DNA"/>
</dbReference>
<dbReference type="Pfam" id="PF01541">
    <property type="entry name" value="GIY-YIG"/>
    <property type="match status" value="1"/>
</dbReference>
<keyword evidence="2" id="KW-0540">Nuclease</keyword>
<sequence>MCKGIVYKVTNRINGSVYIGATTNSIHQRKLDHTERAERKESGKFQEAISTYGIEAFTWEQIDTALSVDELAQLEQKYIYEFNSKKDGYNNSIGGEFKKTVYQYNILDGKLLNTYTCLTDAGNAVNATKQCISATCLSVNNTLKGYYWSYEYKEPYSPKKDKRRKEVLQLNLEGKLINKFSSVAEASRNTGISKSCITRVCRKEREKSGGYIWKYN</sequence>
<evidence type="ECO:0000313" key="3">
    <source>
        <dbReference type="Proteomes" id="UP000198384"/>
    </source>
</evidence>
<dbReference type="SMART" id="SM00465">
    <property type="entry name" value="GIYc"/>
    <property type="match status" value="1"/>
</dbReference>
<accession>A0A238YCM5</accession>
<dbReference type="RefSeq" id="WP_089382413.1">
    <property type="nucleotide sequence ID" value="NZ_FZNT01000008.1"/>
</dbReference>
<dbReference type="Proteomes" id="UP000198384">
    <property type="component" value="Unassembled WGS sequence"/>
</dbReference>
<dbReference type="PROSITE" id="PS50164">
    <property type="entry name" value="GIY_YIG"/>
    <property type="match status" value="1"/>
</dbReference>
<keyword evidence="2" id="KW-0378">Hydrolase</keyword>
<dbReference type="InterPro" id="IPR036388">
    <property type="entry name" value="WH-like_DNA-bd_sf"/>
</dbReference>
<dbReference type="NCBIfam" id="TIGR01453">
    <property type="entry name" value="grpIintron_endo"/>
    <property type="match status" value="1"/>
</dbReference>
<protein>
    <submittedName>
        <fullName evidence="2">Group I intron endonuclease</fullName>
    </submittedName>
</protein>
<keyword evidence="3" id="KW-1185">Reference proteome</keyword>
<feature type="domain" description="GIY-YIG" evidence="1">
    <location>
        <begin position="2"/>
        <end position="88"/>
    </location>
</feature>
<reference evidence="2 3" key="1">
    <citation type="submission" date="2017-06" db="EMBL/GenBank/DDBJ databases">
        <authorList>
            <person name="Kim H.J."/>
            <person name="Triplett B.A."/>
        </authorList>
    </citation>
    <scope>NUCLEOTIDE SEQUENCE [LARGE SCALE GENOMIC DNA]</scope>
    <source>
        <strain evidence="2 3">DSM 29150</strain>
    </source>
</reference>
<dbReference type="Gene3D" id="3.40.1440.10">
    <property type="entry name" value="GIY-YIG endonuclease"/>
    <property type="match status" value="1"/>
</dbReference>